<evidence type="ECO:0000313" key="1">
    <source>
        <dbReference type="EMBL" id="GJD99097.1"/>
    </source>
</evidence>
<protein>
    <submittedName>
        <fullName evidence="1">Uncharacterized protein</fullName>
    </submittedName>
</protein>
<proteinExistence type="predicted"/>
<keyword evidence="2" id="KW-1185">Reference proteome</keyword>
<dbReference type="RefSeq" id="WP_238233976.1">
    <property type="nucleotide sequence ID" value="NZ_BPQQ01000010.1"/>
</dbReference>
<dbReference type="Proteomes" id="UP001055153">
    <property type="component" value="Unassembled WGS sequence"/>
</dbReference>
<reference evidence="1" key="2">
    <citation type="submission" date="2021-08" db="EMBL/GenBank/DDBJ databases">
        <authorList>
            <person name="Tani A."/>
            <person name="Ola A."/>
            <person name="Ogura Y."/>
            <person name="Katsura K."/>
            <person name="Hayashi T."/>
        </authorList>
    </citation>
    <scope>NUCLEOTIDE SEQUENCE</scope>
    <source>
        <strain evidence="1">DSM 17168</strain>
    </source>
</reference>
<evidence type="ECO:0000313" key="2">
    <source>
        <dbReference type="Proteomes" id="UP001055153"/>
    </source>
</evidence>
<organism evidence="1 2">
    <name type="scientific">Methylobacterium isbiliense</name>
    <dbReference type="NCBI Taxonomy" id="315478"/>
    <lineage>
        <taxon>Bacteria</taxon>
        <taxon>Pseudomonadati</taxon>
        <taxon>Pseudomonadota</taxon>
        <taxon>Alphaproteobacteria</taxon>
        <taxon>Hyphomicrobiales</taxon>
        <taxon>Methylobacteriaceae</taxon>
        <taxon>Methylobacterium</taxon>
    </lineage>
</organism>
<name>A0ABQ4S9P2_9HYPH</name>
<reference evidence="1" key="1">
    <citation type="journal article" date="2021" name="Front. Microbiol.">
        <title>Comprehensive Comparative Genomics and Phenotyping of Methylobacterium Species.</title>
        <authorList>
            <person name="Alessa O."/>
            <person name="Ogura Y."/>
            <person name="Fujitani Y."/>
            <person name="Takami H."/>
            <person name="Hayashi T."/>
            <person name="Sahin N."/>
            <person name="Tani A."/>
        </authorList>
    </citation>
    <scope>NUCLEOTIDE SEQUENCE</scope>
    <source>
        <strain evidence="1">DSM 17168</strain>
    </source>
</reference>
<accession>A0ABQ4S9P2</accession>
<sequence>MKATDDPESAVQRSAAQTLRRIARIDAMWERDLVCLLRSAQVITRSRTLLAQPVPASRRPADPGRSP</sequence>
<gene>
    <name evidence="1" type="ORF">GMJLKIPL_1013</name>
</gene>
<dbReference type="EMBL" id="BPQQ01000010">
    <property type="protein sequence ID" value="GJD99097.1"/>
    <property type="molecule type" value="Genomic_DNA"/>
</dbReference>
<comment type="caution">
    <text evidence="1">The sequence shown here is derived from an EMBL/GenBank/DDBJ whole genome shotgun (WGS) entry which is preliminary data.</text>
</comment>